<evidence type="ECO:0000256" key="2">
    <source>
        <dbReference type="SAM" id="Phobius"/>
    </source>
</evidence>
<evidence type="ECO:0000256" key="1">
    <source>
        <dbReference type="SAM" id="MobiDB-lite"/>
    </source>
</evidence>
<feature type="transmembrane region" description="Helical" evidence="2">
    <location>
        <begin position="74"/>
        <end position="91"/>
    </location>
</feature>
<feature type="transmembrane region" description="Helical" evidence="2">
    <location>
        <begin position="151"/>
        <end position="177"/>
    </location>
</feature>
<evidence type="ECO:0000313" key="4">
    <source>
        <dbReference type="Proteomes" id="UP001180551"/>
    </source>
</evidence>
<dbReference type="EMBL" id="JAVRFE010000017">
    <property type="protein sequence ID" value="MDT0457088.1"/>
    <property type="molecule type" value="Genomic_DNA"/>
</dbReference>
<reference evidence="3" key="1">
    <citation type="submission" date="2024-05" db="EMBL/GenBank/DDBJ databases">
        <title>30 novel species of actinomycetes from the DSMZ collection.</title>
        <authorList>
            <person name="Nouioui I."/>
        </authorList>
    </citation>
    <scope>NUCLEOTIDE SEQUENCE</scope>
    <source>
        <strain evidence="3">DSM 41527</strain>
    </source>
</reference>
<feature type="transmembrane region" description="Helical" evidence="2">
    <location>
        <begin position="125"/>
        <end position="145"/>
    </location>
</feature>
<keyword evidence="2" id="KW-1133">Transmembrane helix</keyword>
<evidence type="ECO:0000313" key="3">
    <source>
        <dbReference type="EMBL" id="MDT0457088.1"/>
    </source>
</evidence>
<feature type="region of interest" description="Disordered" evidence="1">
    <location>
        <begin position="1"/>
        <end position="55"/>
    </location>
</feature>
<organism evidence="3 4">
    <name type="scientific">Streptomyces mooreae</name>
    <dbReference type="NCBI Taxonomy" id="3075523"/>
    <lineage>
        <taxon>Bacteria</taxon>
        <taxon>Bacillati</taxon>
        <taxon>Actinomycetota</taxon>
        <taxon>Actinomycetes</taxon>
        <taxon>Kitasatosporales</taxon>
        <taxon>Streptomycetaceae</taxon>
        <taxon>Streptomyces</taxon>
    </lineage>
</organism>
<proteinExistence type="predicted"/>
<protein>
    <submittedName>
        <fullName evidence="3">DUF6113 family protein</fullName>
    </submittedName>
</protein>
<dbReference type="RefSeq" id="WP_311624259.1">
    <property type="nucleotide sequence ID" value="NZ_JAVRFE010000017.1"/>
</dbReference>
<feature type="compositionally biased region" description="Low complexity" evidence="1">
    <location>
        <begin position="32"/>
        <end position="43"/>
    </location>
</feature>
<name>A0ABU2T794_9ACTN</name>
<keyword evidence="4" id="KW-1185">Reference proteome</keyword>
<keyword evidence="2" id="KW-0472">Membrane</keyword>
<dbReference type="InterPro" id="IPR046095">
    <property type="entry name" value="DUF6113"/>
</dbReference>
<dbReference type="Proteomes" id="UP001180551">
    <property type="component" value="Unassembled WGS sequence"/>
</dbReference>
<accession>A0ABU2T794</accession>
<feature type="compositionally biased region" description="Gly residues" evidence="1">
    <location>
        <begin position="1"/>
        <end position="31"/>
    </location>
</feature>
<comment type="caution">
    <text evidence="3">The sequence shown here is derived from an EMBL/GenBank/DDBJ whole genome shotgun (WGS) entry which is preliminary data.</text>
</comment>
<keyword evidence="2" id="KW-0812">Transmembrane</keyword>
<feature type="transmembrane region" description="Helical" evidence="2">
    <location>
        <begin position="97"/>
        <end position="118"/>
    </location>
</feature>
<dbReference type="Pfam" id="PF19608">
    <property type="entry name" value="DUF6113"/>
    <property type="match status" value="1"/>
</dbReference>
<sequence>MSTAKGGGGDAGGNGRAAAAGEGGTASGGKGDAASGKGQRSRAGSGGTSGARSGAPVVPRAGAALTAPLTPGRVGIYVLLLVTGVLVAFAGTLVQAAWFPGGLVLALAGVGGLFYGGVRATGTSAGVLVPGGAWLVTVFLLLSNVRPEGDFLFGAGVGSYIFLLGGILVAVICATAAQMRTTGVRYGRVGG</sequence>
<gene>
    <name evidence="3" type="ORF">RM550_15300</name>
</gene>